<evidence type="ECO:0000313" key="3">
    <source>
        <dbReference type="EMBL" id="KAG9236411.1"/>
    </source>
</evidence>
<accession>A0A9P7YMY1</accession>
<evidence type="ECO:0008006" key="5">
    <source>
        <dbReference type="Google" id="ProtNLM"/>
    </source>
</evidence>
<proteinExistence type="predicted"/>
<feature type="region of interest" description="Disordered" evidence="1">
    <location>
        <begin position="177"/>
        <end position="210"/>
    </location>
</feature>
<feature type="region of interest" description="Disordered" evidence="1">
    <location>
        <begin position="56"/>
        <end position="100"/>
    </location>
</feature>
<feature type="compositionally biased region" description="Pro residues" evidence="1">
    <location>
        <begin position="194"/>
        <end position="203"/>
    </location>
</feature>
<comment type="caution">
    <text evidence="3">The sequence shown here is derived from an EMBL/GenBank/DDBJ whole genome shotgun (WGS) entry which is preliminary data.</text>
</comment>
<feature type="transmembrane region" description="Helical" evidence="2">
    <location>
        <begin position="109"/>
        <end position="130"/>
    </location>
</feature>
<evidence type="ECO:0000256" key="2">
    <source>
        <dbReference type="SAM" id="Phobius"/>
    </source>
</evidence>
<reference evidence="3" key="1">
    <citation type="journal article" date="2021" name="IMA Fungus">
        <title>Genomic characterization of three marine fungi, including Emericellopsis atlantica sp. nov. with signatures of a generalist lifestyle and marine biomass degradation.</title>
        <authorList>
            <person name="Hagestad O.C."/>
            <person name="Hou L."/>
            <person name="Andersen J.H."/>
            <person name="Hansen E.H."/>
            <person name="Altermark B."/>
            <person name="Li C."/>
            <person name="Kuhnert E."/>
            <person name="Cox R.J."/>
            <person name="Crous P.W."/>
            <person name="Spatafora J.W."/>
            <person name="Lail K."/>
            <person name="Amirebrahimi M."/>
            <person name="Lipzen A."/>
            <person name="Pangilinan J."/>
            <person name="Andreopoulos W."/>
            <person name="Hayes R.D."/>
            <person name="Ng V."/>
            <person name="Grigoriev I.V."/>
            <person name="Jackson S.A."/>
            <person name="Sutton T.D.S."/>
            <person name="Dobson A.D.W."/>
            <person name="Rama T."/>
        </authorList>
    </citation>
    <scope>NUCLEOTIDE SEQUENCE</scope>
    <source>
        <strain evidence="3">TRa018bII</strain>
    </source>
</reference>
<name>A0A9P7YMY1_9HELO</name>
<keyword evidence="2" id="KW-0812">Transmembrane</keyword>
<feature type="compositionally biased region" description="Low complexity" evidence="1">
    <location>
        <begin position="56"/>
        <end position="83"/>
    </location>
</feature>
<feature type="compositionally biased region" description="Basic and acidic residues" evidence="1">
    <location>
        <begin position="178"/>
        <end position="193"/>
    </location>
</feature>
<dbReference type="EMBL" id="MU251408">
    <property type="protein sequence ID" value="KAG9236411.1"/>
    <property type="molecule type" value="Genomic_DNA"/>
</dbReference>
<dbReference type="OrthoDB" id="4775599at2759"/>
<keyword evidence="4" id="KW-1185">Reference proteome</keyword>
<gene>
    <name evidence="3" type="ORF">BJ875DRAFT_231249</name>
</gene>
<feature type="region of interest" description="Disordered" evidence="1">
    <location>
        <begin position="241"/>
        <end position="292"/>
    </location>
</feature>
<dbReference type="AlphaFoldDB" id="A0A9P7YMY1"/>
<evidence type="ECO:0000256" key="1">
    <source>
        <dbReference type="SAM" id="MobiDB-lite"/>
    </source>
</evidence>
<organism evidence="3 4">
    <name type="scientific">Amylocarpus encephaloides</name>
    <dbReference type="NCBI Taxonomy" id="45428"/>
    <lineage>
        <taxon>Eukaryota</taxon>
        <taxon>Fungi</taxon>
        <taxon>Dikarya</taxon>
        <taxon>Ascomycota</taxon>
        <taxon>Pezizomycotina</taxon>
        <taxon>Leotiomycetes</taxon>
        <taxon>Helotiales</taxon>
        <taxon>Helotiales incertae sedis</taxon>
        <taxon>Amylocarpus</taxon>
    </lineage>
</organism>
<keyword evidence="2" id="KW-0472">Membrane</keyword>
<dbReference type="Proteomes" id="UP000824998">
    <property type="component" value="Unassembled WGS sequence"/>
</dbReference>
<sequence length="292" mass="31673">MAQARTASRHNCYCRNSALPCSSTLLFLSFILPSSSFAQLTDQPTQLTSRPTILATSASTSEGSDSSIASSSASSIPSGATSPRPSRPHDESDTPPSATPISSQNAHVFNYYFLIVAVAAVLFCFCLLYIGKRKKQKAALLRRNSQRALAQDVAGFRERFGRPRNNNGMVFWNGRATRQREQERVEGLDERGEAPPPYVPGTKPPSLRNVRSHRISGDIADRGTSENSNNQAVELRSLGTAPVEDEAHGPPSYHETTSHGEEDIADITRPTPAATAAERSYSARRLLGGSNR</sequence>
<protein>
    <recommendedName>
        <fullName evidence="5">Transmembrane protein</fullName>
    </recommendedName>
</protein>
<keyword evidence="2" id="KW-1133">Transmembrane helix</keyword>
<evidence type="ECO:0000313" key="4">
    <source>
        <dbReference type="Proteomes" id="UP000824998"/>
    </source>
</evidence>